<feature type="compositionally biased region" description="Polar residues" evidence="1">
    <location>
        <begin position="588"/>
        <end position="601"/>
    </location>
</feature>
<feature type="domain" description="MobA/VirD2-like nuclease" evidence="2">
    <location>
        <begin position="97"/>
        <end position="198"/>
    </location>
</feature>
<dbReference type="AlphaFoldDB" id="A0A561DVI6"/>
<evidence type="ECO:0000256" key="1">
    <source>
        <dbReference type="SAM" id="MobiDB-lite"/>
    </source>
</evidence>
<proteinExistence type="predicted"/>
<evidence type="ECO:0000259" key="2">
    <source>
        <dbReference type="Pfam" id="PF03432"/>
    </source>
</evidence>
<accession>A0A561DVI6</accession>
<name>A0A561DVI6_9MICO</name>
<gene>
    <name evidence="3" type="ORF">BKA23_3394</name>
</gene>
<dbReference type="Proteomes" id="UP000318297">
    <property type="component" value="Unassembled WGS sequence"/>
</dbReference>
<comment type="caution">
    <text evidence="3">The sequence shown here is derived from an EMBL/GenBank/DDBJ whole genome shotgun (WGS) entry which is preliminary data.</text>
</comment>
<sequence>MIIKAVPQRGRSMPGLMRYLYGPGKKDEHRDQHMVVGYGALPMLYEGALSSKLATDLGKVVEGKWRASYREHLAVAAGGPSKGISSSTLATGGGPDEVGKEHVYHVIASLDPGEGAYTDEQWQTVATEIVQGLGFASSTGDLDGNPWVAVRHGVSSEGCDHIHIAVSLVRADGAWGMPPQYDFAKLQELRRDMEQRHDFITALKDRGYDQGRNGQQLPAYTIGEAAQAAKTARPGQPAVPERVLLQRAVRSAAESSTTEAEFLNAVVANDVQIEAARRGTDGQVSGYKVRLAGDPDARWHTASQLAGDLTLGKLRPRWDAAETDETRQWAGLLWDEQIAPTPVTDVDDPSTPLRQASEHLRVWNTELRNLDQGDAAAWNEQMLRAAGVAATMALPPVFDATAGADVDEQLEGHSPAIDDSPVVDGGRSAVTQAVATVEPVKIEYLLGRGADQLAQVATPRTPGRAAPTLAGPTRAELAARQIVLAMRASSPDTHRGWIAVMQQFSRTLAAIDDAARARGELAAAHRATAQLAVAIDTATTRLQALPFGRPDATVDEADRKPVLSPAAYRAIQGLRHGTPSGRPDLSAGTGSTNFAKPANTTEQERRPRRGLGNGPAKS</sequence>
<keyword evidence="4" id="KW-1185">Reference proteome</keyword>
<evidence type="ECO:0000313" key="3">
    <source>
        <dbReference type="EMBL" id="TWE07381.1"/>
    </source>
</evidence>
<evidence type="ECO:0000313" key="4">
    <source>
        <dbReference type="Proteomes" id="UP000318297"/>
    </source>
</evidence>
<dbReference type="EMBL" id="VIVQ01000005">
    <property type="protein sequence ID" value="TWE07381.1"/>
    <property type="molecule type" value="Genomic_DNA"/>
</dbReference>
<reference evidence="3 4" key="1">
    <citation type="submission" date="2019-06" db="EMBL/GenBank/DDBJ databases">
        <title>Sequencing the genomes of 1000 actinobacteria strains.</title>
        <authorList>
            <person name="Klenk H.-P."/>
        </authorList>
    </citation>
    <scope>NUCLEOTIDE SEQUENCE [LARGE SCALE GENOMIC DNA]</scope>
    <source>
        <strain evidence="3 4">DSM 19560</strain>
    </source>
</reference>
<dbReference type="Pfam" id="PF03432">
    <property type="entry name" value="Relaxase"/>
    <property type="match status" value="1"/>
</dbReference>
<organism evidence="3 4">
    <name type="scientific">Rudaeicoccus suwonensis</name>
    <dbReference type="NCBI Taxonomy" id="657409"/>
    <lineage>
        <taxon>Bacteria</taxon>
        <taxon>Bacillati</taxon>
        <taxon>Actinomycetota</taxon>
        <taxon>Actinomycetes</taxon>
        <taxon>Micrococcales</taxon>
        <taxon>Dermacoccaceae</taxon>
        <taxon>Rudaeicoccus</taxon>
    </lineage>
</organism>
<feature type="region of interest" description="Disordered" evidence="1">
    <location>
        <begin position="573"/>
        <end position="618"/>
    </location>
</feature>
<protein>
    <recommendedName>
        <fullName evidence="2">MobA/VirD2-like nuclease domain-containing protein</fullName>
    </recommendedName>
</protein>
<dbReference type="InterPro" id="IPR005094">
    <property type="entry name" value="Endonuclease_MobA/VirD2"/>
</dbReference>